<dbReference type="EMBL" id="CACVKT020008351">
    <property type="protein sequence ID" value="CAC5414601.1"/>
    <property type="molecule type" value="Genomic_DNA"/>
</dbReference>
<evidence type="ECO:0000256" key="5">
    <source>
        <dbReference type="SAM" id="Phobius"/>
    </source>
</evidence>
<evidence type="ECO:0000256" key="4">
    <source>
        <dbReference type="ARBA" id="ARBA00023136"/>
    </source>
</evidence>
<accession>A0A6J8E6C7</accession>
<keyword evidence="3 5" id="KW-1133">Transmembrane helix</keyword>
<feature type="transmembrane region" description="Helical" evidence="5">
    <location>
        <begin position="228"/>
        <end position="252"/>
    </location>
</feature>
<dbReference type="OrthoDB" id="6418713at2759"/>
<evidence type="ECO:0000256" key="3">
    <source>
        <dbReference type="ARBA" id="ARBA00022989"/>
    </source>
</evidence>
<sequence length="394" mass="43655">MDSEAIFYGIKLVLVCIVWYISSASGNIIGKLVLTEFPYPMTVTLVQLTSAAVYLGPILGLLGVPHTGNVPKKYYFTMIIPLALGKFLSSLSSHVSIWIVSVSYAHTVKATLPLFTVVLSRVLLGETQTLPVYLSLLPIIGGVIIATLTEVSFEFMGLLSALGATLGFSLMTIFSKKCLHETGLHHLRLLVLLCRISALCFFPVWLMFDFRKIIYSDDTIVEGKSLTTPVLLLFFDGLFSMLQNVFAFTVLAMVTTLSYAVANATKRVVIIGASLLVLQNPITMSNFVGMMIAIFGVLVYNKAKYDQNQARKRETILPYIRSDSNLNAHYKGSLPHSKSMSNLRENGYVHPDDHILLQNHIQMDHVTLLPPMKDEKERGSFGLSDLHSRGVHHV</sequence>
<proteinExistence type="predicted"/>
<comment type="subcellular location">
    <subcellularLocation>
        <location evidence="1">Membrane</location>
        <topology evidence="1">Multi-pass membrane protein</topology>
    </subcellularLocation>
</comment>
<dbReference type="PANTHER" id="PTHR11132">
    <property type="entry name" value="SOLUTE CARRIER FAMILY 35"/>
    <property type="match status" value="1"/>
</dbReference>
<feature type="transmembrane region" description="Helical" evidence="5">
    <location>
        <begin position="74"/>
        <end position="91"/>
    </location>
</feature>
<dbReference type="SUPFAM" id="SSF103481">
    <property type="entry name" value="Multidrug resistance efflux transporter EmrE"/>
    <property type="match status" value="1"/>
</dbReference>
<evidence type="ECO:0000259" key="6">
    <source>
        <dbReference type="Pfam" id="PF03151"/>
    </source>
</evidence>
<dbReference type="InterPro" id="IPR050186">
    <property type="entry name" value="TPT_transporter"/>
</dbReference>
<organism evidence="7 8">
    <name type="scientific">Mytilus coruscus</name>
    <name type="common">Sea mussel</name>
    <dbReference type="NCBI Taxonomy" id="42192"/>
    <lineage>
        <taxon>Eukaryota</taxon>
        <taxon>Metazoa</taxon>
        <taxon>Spiralia</taxon>
        <taxon>Lophotrochozoa</taxon>
        <taxon>Mollusca</taxon>
        <taxon>Bivalvia</taxon>
        <taxon>Autobranchia</taxon>
        <taxon>Pteriomorphia</taxon>
        <taxon>Mytilida</taxon>
        <taxon>Mytiloidea</taxon>
        <taxon>Mytilidae</taxon>
        <taxon>Mytilinae</taxon>
        <taxon>Mytilus</taxon>
    </lineage>
</organism>
<dbReference type="GO" id="GO:0016020">
    <property type="term" value="C:membrane"/>
    <property type="evidence" value="ECO:0007669"/>
    <property type="project" value="UniProtKB-SubCell"/>
</dbReference>
<feature type="transmembrane region" description="Helical" evidence="5">
    <location>
        <begin position="39"/>
        <end position="62"/>
    </location>
</feature>
<feature type="transmembrane region" description="Helical" evidence="5">
    <location>
        <begin position="284"/>
        <end position="303"/>
    </location>
</feature>
<dbReference type="Proteomes" id="UP000507470">
    <property type="component" value="Unassembled WGS sequence"/>
</dbReference>
<feature type="domain" description="Sugar phosphate transporter" evidence="6">
    <location>
        <begin position="11"/>
        <end position="301"/>
    </location>
</feature>
<feature type="transmembrane region" description="Helical" evidence="5">
    <location>
        <begin position="187"/>
        <end position="208"/>
    </location>
</feature>
<evidence type="ECO:0000256" key="2">
    <source>
        <dbReference type="ARBA" id="ARBA00022692"/>
    </source>
</evidence>
<evidence type="ECO:0000313" key="7">
    <source>
        <dbReference type="EMBL" id="CAC5414601.1"/>
    </source>
</evidence>
<protein>
    <submittedName>
        <fullName evidence="7">SLC35E1</fullName>
    </submittedName>
</protein>
<keyword evidence="8" id="KW-1185">Reference proteome</keyword>
<gene>
    <name evidence="7" type="ORF">MCOR_47368</name>
</gene>
<name>A0A6J8E6C7_MYTCO</name>
<feature type="transmembrane region" description="Helical" evidence="5">
    <location>
        <begin position="12"/>
        <end position="33"/>
    </location>
</feature>
<reference evidence="7 8" key="1">
    <citation type="submission" date="2020-06" db="EMBL/GenBank/DDBJ databases">
        <authorList>
            <person name="Li R."/>
            <person name="Bekaert M."/>
        </authorList>
    </citation>
    <scope>NUCLEOTIDE SEQUENCE [LARGE SCALE GENOMIC DNA]</scope>
    <source>
        <strain evidence="8">wild</strain>
    </source>
</reference>
<dbReference type="Pfam" id="PF03151">
    <property type="entry name" value="TPT"/>
    <property type="match status" value="1"/>
</dbReference>
<evidence type="ECO:0000256" key="1">
    <source>
        <dbReference type="ARBA" id="ARBA00004141"/>
    </source>
</evidence>
<evidence type="ECO:0000313" key="8">
    <source>
        <dbReference type="Proteomes" id="UP000507470"/>
    </source>
</evidence>
<keyword evidence="2 5" id="KW-0812">Transmembrane</keyword>
<feature type="transmembrane region" description="Helical" evidence="5">
    <location>
        <begin position="130"/>
        <end position="149"/>
    </location>
</feature>
<dbReference type="InterPro" id="IPR037185">
    <property type="entry name" value="EmrE-like"/>
</dbReference>
<feature type="transmembrane region" description="Helical" evidence="5">
    <location>
        <begin position="155"/>
        <end position="175"/>
    </location>
</feature>
<dbReference type="AlphaFoldDB" id="A0A6J8E6C7"/>
<dbReference type="InterPro" id="IPR004853">
    <property type="entry name" value="Sugar_P_trans_dom"/>
</dbReference>
<keyword evidence="4 5" id="KW-0472">Membrane</keyword>